<dbReference type="PANTHER" id="PTHR13170:SF16">
    <property type="entry name" value="PROTEIN O-GLCNACASE"/>
    <property type="match status" value="1"/>
</dbReference>
<dbReference type="InterPro" id="IPR051822">
    <property type="entry name" value="Glycosyl_Hydrolase_84"/>
</dbReference>
<dbReference type="PANTHER" id="PTHR13170">
    <property type="entry name" value="O-GLCNACASE"/>
    <property type="match status" value="1"/>
</dbReference>
<dbReference type="AlphaFoldDB" id="A0A7Z8JWC4"/>
<dbReference type="Gene3D" id="3.40.630.30">
    <property type="match status" value="1"/>
</dbReference>
<protein>
    <submittedName>
        <fullName evidence="2">GNAT family N-acetyltransferase</fullName>
    </submittedName>
</protein>
<reference evidence="2 3" key="1">
    <citation type="submission" date="2019-05" db="EMBL/GenBank/DDBJ databases">
        <title>Genome sequence of Cellulomonas hominis strain CS1.</title>
        <authorList>
            <person name="Belmont J."/>
            <person name="Maclea K.S."/>
        </authorList>
    </citation>
    <scope>NUCLEOTIDE SEQUENCE [LARGE SCALE GENOMIC DNA]</scope>
    <source>
        <strain evidence="2 3">CS1</strain>
    </source>
</reference>
<proteinExistence type="predicted"/>
<sequence>MRVRPFATCDLPGMYRVCLLTGDAGTDATPVYRDPDLLGHVYAAPYPVADPTLTWVVTDDEGVAGYVVGTADSQAFAHWQEEAWWPALRERYPRRAVVAGYRDHELLGTVHDGGRYDPAVTDRYPAHLHIDLLPRAQGRGLGRTLIETLVGALRERGVPGLHLGVAEQNAGAIAFYDRVGFRQVEAHPWGRTLGMDLRAAA</sequence>
<dbReference type="SUPFAM" id="SSF55729">
    <property type="entry name" value="Acyl-CoA N-acyltransferases (Nat)"/>
    <property type="match status" value="1"/>
</dbReference>
<dbReference type="InterPro" id="IPR000182">
    <property type="entry name" value="GNAT_dom"/>
</dbReference>
<name>A0A7Z8JWC4_9CELL</name>
<dbReference type="Pfam" id="PF00583">
    <property type="entry name" value="Acetyltransf_1"/>
    <property type="match status" value="1"/>
</dbReference>
<gene>
    <name evidence="2" type="ORF">FA014_18145</name>
</gene>
<dbReference type="CDD" id="cd04301">
    <property type="entry name" value="NAT_SF"/>
    <property type="match status" value="1"/>
</dbReference>
<keyword evidence="2" id="KW-0808">Transferase</keyword>
<dbReference type="GO" id="GO:0016747">
    <property type="term" value="F:acyltransferase activity, transferring groups other than amino-acyl groups"/>
    <property type="evidence" value="ECO:0007669"/>
    <property type="project" value="InterPro"/>
</dbReference>
<accession>A0A7Z8JWC4</accession>
<organism evidence="2 3">
    <name type="scientific">Cellulomonas hominis</name>
    <dbReference type="NCBI Taxonomy" id="156981"/>
    <lineage>
        <taxon>Bacteria</taxon>
        <taxon>Bacillati</taxon>
        <taxon>Actinomycetota</taxon>
        <taxon>Actinomycetes</taxon>
        <taxon>Micrococcales</taxon>
        <taxon>Cellulomonadaceae</taxon>
        <taxon>Cellulomonas</taxon>
    </lineage>
</organism>
<dbReference type="InterPro" id="IPR016181">
    <property type="entry name" value="Acyl_CoA_acyltransferase"/>
</dbReference>
<dbReference type="Proteomes" id="UP000308121">
    <property type="component" value="Unassembled WGS sequence"/>
</dbReference>
<evidence type="ECO:0000313" key="2">
    <source>
        <dbReference type="EMBL" id="TKR22117.1"/>
    </source>
</evidence>
<dbReference type="PROSITE" id="PS51186">
    <property type="entry name" value="GNAT"/>
    <property type="match status" value="1"/>
</dbReference>
<dbReference type="EMBL" id="SZYE01000248">
    <property type="protein sequence ID" value="TKR22117.1"/>
    <property type="molecule type" value="Genomic_DNA"/>
</dbReference>
<dbReference type="OrthoDB" id="8593648at2"/>
<evidence type="ECO:0000259" key="1">
    <source>
        <dbReference type="PROSITE" id="PS51186"/>
    </source>
</evidence>
<dbReference type="RefSeq" id="WP_154731017.1">
    <property type="nucleotide sequence ID" value="NZ_SZYE01000248.1"/>
</dbReference>
<feature type="domain" description="N-acetyltransferase" evidence="1">
    <location>
        <begin position="63"/>
        <end position="200"/>
    </location>
</feature>
<evidence type="ECO:0000313" key="3">
    <source>
        <dbReference type="Proteomes" id="UP000308121"/>
    </source>
</evidence>
<comment type="caution">
    <text evidence="2">The sequence shown here is derived from an EMBL/GenBank/DDBJ whole genome shotgun (WGS) entry which is preliminary data.</text>
</comment>